<feature type="non-terminal residue" evidence="1">
    <location>
        <position position="49"/>
    </location>
</feature>
<name>A0A812RJR8_9DINO</name>
<proteinExistence type="predicted"/>
<evidence type="ECO:0000313" key="1">
    <source>
        <dbReference type="EMBL" id="CAE7445393.1"/>
    </source>
</evidence>
<keyword evidence="2" id="KW-1185">Reference proteome</keyword>
<dbReference type="OrthoDB" id="415845at2759"/>
<accession>A0A812RJR8</accession>
<reference evidence="1" key="1">
    <citation type="submission" date="2021-02" db="EMBL/GenBank/DDBJ databases">
        <authorList>
            <person name="Dougan E. K."/>
            <person name="Rhodes N."/>
            <person name="Thang M."/>
            <person name="Chan C."/>
        </authorList>
    </citation>
    <scope>NUCLEOTIDE SEQUENCE</scope>
</reference>
<dbReference type="Proteomes" id="UP000601435">
    <property type="component" value="Unassembled WGS sequence"/>
</dbReference>
<dbReference type="EMBL" id="CAJNJA010019432">
    <property type="protein sequence ID" value="CAE7445393.1"/>
    <property type="molecule type" value="Genomic_DNA"/>
</dbReference>
<gene>
    <name evidence="1" type="ORF">SNEC2469_LOCUS12272</name>
</gene>
<evidence type="ECO:0000313" key="2">
    <source>
        <dbReference type="Proteomes" id="UP000601435"/>
    </source>
</evidence>
<dbReference type="AlphaFoldDB" id="A0A812RJR8"/>
<comment type="caution">
    <text evidence="1">The sequence shown here is derived from an EMBL/GenBank/DDBJ whole genome shotgun (WGS) entry which is preliminary data.</text>
</comment>
<protein>
    <submittedName>
        <fullName evidence="1">Uncharacterized protein</fullName>
    </submittedName>
</protein>
<organism evidence="1 2">
    <name type="scientific">Symbiodinium necroappetens</name>
    <dbReference type="NCBI Taxonomy" id="1628268"/>
    <lineage>
        <taxon>Eukaryota</taxon>
        <taxon>Sar</taxon>
        <taxon>Alveolata</taxon>
        <taxon>Dinophyceae</taxon>
        <taxon>Suessiales</taxon>
        <taxon>Symbiodiniaceae</taxon>
        <taxon>Symbiodinium</taxon>
    </lineage>
</organism>
<sequence>EILEEIRDVIIQDDLAKQELEKVQGTLLAKQHKDLTLNFTSSGVRLGGS</sequence>